<dbReference type="GO" id="GO:0003677">
    <property type="term" value="F:DNA binding"/>
    <property type="evidence" value="ECO:0007669"/>
    <property type="project" value="UniProtKB-KW"/>
</dbReference>
<dbReference type="InterPro" id="IPR001387">
    <property type="entry name" value="Cro/C1-type_HTH"/>
</dbReference>
<evidence type="ECO:0000313" key="2">
    <source>
        <dbReference type="EMBL" id="SMY00517.1"/>
    </source>
</evidence>
<keyword evidence="2" id="KW-0238">DNA-binding</keyword>
<feature type="domain" description="HTH cro/C1-type" evidence="1">
    <location>
        <begin position="9"/>
        <end position="73"/>
    </location>
</feature>
<evidence type="ECO:0000313" key="3">
    <source>
        <dbReference type="Proteomes" id="UP000234641"/>
    </source>
</evidence>
<dbReference type="Proteomes" id="UP000234641">
    <property type="component" value="Unassembled WGS sequence"/>
</dbReference>
<dbReference type="Pfam" id="PF13443">
    <property type="entry name" value="HTH_26"/>
    <property type="match status" value="1"/>
</dbReference>
<name>A0A2H1KL66_BRELN</name>
<proteinExistence type="predicted"/>
<dbReference type="AlphaFoldDB" id="A0A2H1KL66"/>
<sequence>MKIVGYEWKLREVMATKGLFSTTDLIPLLQERGINLSSSQVYRLAAEKPERLNLHVLVALLDILECSSDDLIKGVDLGSAVAATGTESSTARDRSAAVKLGGLRPVRMEVPGAPDA</sequence>
<gene>
    <name evidence="2" type="ORF">BLIN9172_03293</name>
</gene>
<dbReference type="RefSeq" id="WP_101556009.1">
    <property type="nucleotide sequence ID" value="NZ_FXYY01000035.1"/>
</dbReference>
<evidence type="ECO:0000259" key="1">
    <source>
        <dbReference type="Pfam" id="PF13443"/>
    </source>
</evidence>
<accession>A0A2H1KL66</accession>
<organism evidence="2 3">
    <name type="scientific">Brevibacterium linens ATCC 9172</name>
    <dbReference type="NCBI Taxonomy" id="1255617"/>
    <lineage>
        <taxon>Bacteria</taxon>
        <taxon>Bacillati</taxon>
        <taxon>Actinomycetota</taxon>
        <taxon>Actinomycetes</taxon>
        <taxon>Micrococcales</taxon>
        <taxon>Brevibacteriaceae</taxon>
        <taxon>Brevibacterium</taxon>
    </lineage>
</organism>
<reference evidence="2 3" key="1">
    <citation type="submission" date="2017-03" db="EMBL/GenBank/DDBJ databases">
        <authorList>
            <person name="Afonso C.L."/>
            <person name="Miller P.J."/>
            <person name="Scott M.A."/>
            <person name="Spackman E."/>
            <person name="Goraichik I."/>
            <person name="Dimitrov K.M."/>
            <person name="Suarez D.L."/>
            <person name="Swayne D.E."/>
        </authorList>
    </citation>
    <scope>NUCLEOTIDE SEQUENCE [LARGE SCALE GENOMIC DNA]</scope>
    <source>
        <strain evidence="2 3">ATCC 9172</strain>
    </source>
</reference>
<protein>
    <submittedName>
        <fullName evidence="2">Cro/C1-type HTH DNA-binding domain-containing protein</fullName>
    </submittedName>
</protein>
<dbReference type="EMBL" id="FXYY01000035">
    <property type="protein sequence ID" value="SMY00517.1"/>
    <property type="molecule type" value="Genomic_DNA"/>
</dbReference>